<dbReference type="AlphaFoldDB" id="A0AAE0PFE1"/>
<organism evidence="3 4">
    <name type="scientific">Sordaria brevicollis</name>
    <dbReference type="NCBI Taxonomy" id="83679"/>
    <lineage>
        <taxon>Eukaryota</taxon>
        <taxon>Fungi</taxon>
        <taxon>Dikarya</taxon>
        <taxon>Ascomycota</taxon>
        <taxon>Pezizomycotina</taxon>
        <taxon>Sordariomycetes</taxon>
        <taxon>Sordariomycetidae</taxon>
        <taxon>Sordariales</taxon>
        <taxon>Sordariaceae</taxon>
        <taxon>Sordaria</taxon>
    </lineage>
</organism>
<feature type="region of interest" description="Disordered" evidence="1">
    <location>
        <begin position="406"/>
        <end position="434"/>
    </location>
</feature>
<feature type="transmembrane region" description="Helical" evidence="2">
    <location>
        <begin position="15"/>
        <end position="37"/>
    </location>
</feature>
<gene>
    <name evidence="3" type="ORF">B0T20DRAFT_412082</name>
</gene>
<evidence type="ECO:0000313" key="3">
    <source>
        <dbReference type="EMBL" id="KAK3398819.1"/>
    </source>
</evidence>
<accession>A0AAE0PFE1</accession>
<proteinExistence type="predicted"/>
<keyword evidence="2" id="KW-0812">Transmembrane</keyword>
<keyword evidence="2" id="KW-1133">Transmembrane helix</keyword>
<keyword evidence="4" id="KW-1185">Reference proteome</keyword>
<keyword evidence="2" id="KW-0472">Membrane</keyword>
<name>A0AAE0PFE1_SORBR</name>
<evidence type="ECO:0000256" key="2">
    <source>
        <dbReference type="SAM" id="Phobius"/>
    </source>
</evidence>
<dbReference type="EMBL" id="JAUTDP010000006">
    <property type="protein sequence ID" value="KAK3398819.1"/>
    <property type="molecule type" value="Genomic_DNA"/>
</dbReference>
<reference evidence="3" key="1">
    <citation type="journal article" date="2023" name="Mol. Phylogenet. Evol.">
        <title>Genome-scale phylogeny and comparative genomics of the fungal order Sordariales.</title>
        <authorList>
            <person name="Hensen N."/>
            <person name="Bonometti L."/>
            <person name="Westerberg I."/>
            <person name="Brannstrom I.O."/>
            <person name="Guillou S."/>
            <person name="Cros-Aarteil S."/>
            <person name="Calhoun S."/>
            <person name="Haridas S."/>
            <person name="Kuo A."/>
            <person name="Mondo S."/>
            <person name="Pangilinan J."/>
            <person name="Riley R."/>
            <person name="LaButti K."/>
            <person name="Andreopoulos B."/>
            <person name="Lipzen A."/>
            <person name="Chen C."/>
            <person name="Yan M."/>
            <person name="Daum C."/>
            <person name="Ng V."/>
            <person name="Clum A."/>
            <person name="Steindorff A."/>
            <person name="Ohm R.A."/>
            <person name="Martin F."/>
            <person name="Silar P."/>
            <person name="Natvig D.O."/>
            <person name="Lalanne C."/>
            <person name="Gautier V."/>
            <person name="Ament-Velasquez S.L."/>
            <person name="Kruys A."/>
            <person name="Hutchinson M.I."/>
            <person name="Powell A.J."/>
            <person name="Barry K."/>
            <person name="Miller A.N."/>
            <person name="Grigoriev I.V."/>
            <person name="Debuchy R."/>
            <person name="Gladieux P."/>
            <person name="Hiltunen Thoren M."/>
            <person name="Johannesson H."/>
        </authorList>
    </citation>
    <scope>NUCLEOTIDE SEQUENCE</scope>
    <source>
        <strain evidence="3">FGSC 1904</strain>
    </source>
</reference>
<feature type="transmembrane region" description="Helical" evidence="2">
    <location>
        <begin position="357"/>
        <end position="379"/>
    </location>
</feature>
<dbReference type="PANTHER" id="PTHR37576:SF2">
    <property type="entry name" value="DEFECT AT LOW TEMPERATURE PROTEIN 1"/>
    <property type="match status" value="1"/>
</dbReference>
<dbReference type="Proteomes" id="UP001281003">
    <property type="component" value="Unassembled WGS sequence"/>
</dbReference>
<evidence type="ECO:0000313" key="4">
    <source>
        <dbReference type="Proteomes" id="UP001281003"/>
    </source>
</evidence>
<sequence>MGCVEAIKSLFRWKAVLISMSAISITIINVANPLLWYQAFGQGIVSTAFEGTTRIHFSPNIFSDETFSNEFEFAHPAMKAWQAMDAQEDIHFPGDVCAHCTIVAQGFGWDAKCFPDEEGNKYDFSGTPVENATFPLFSIDVSESRGLEGHTLGFKAFFKPAFGCAGHYKIQRCFLSPAIVNYYLHVVGKSTKYERGKTLRTFPTTLHHVMSNPLTFGFIHFPDPAHAALVNRIANDERMQVFAKVARGHFETELAASHHGGWWSLGDPENDMKFDFRTSGAAGYWERSGTTKAHVSDPCFMKFQSPIFNIVEFMHELAARTSVITAIEANATTQVDYFGSEQATTWLGTSTKSRVCLTLGIITSLLQVFNLMFIWWRAWVLDKPWTMRLAGLLALCGRQAAEAAQGQGVQLEGDGSGAERDRQADNGGEEQDEE</sequence>
<comment type="caution">
    <text evidence="3">The sequence shown here is derived from an EMBL/GenBank/DDBJ whole genome shotgun (WGS) entry which is preliminary data.</text>
</comment>
<evidence type="ECO:0000256" key="1">
    <source>
        <dbReference type="SAM" id="MobiDB-lite"/>
    </source>
</evidence>
<reference evidence="3" key="2">
    <citation type="submission" date="2023-07" db="EMBL/GenBank/DDBJ databases">
        <authorList>
            <consortium name="Lawrence Berkeley National Laboratory"/>
            <person name="Haridas S."/>
            <person name="Hensen N."/>
            <person name="Bonometti L."/>
            <person name="Westerberg I."/>
            <person name="Brannstrom I.O."/>
            <person name="Guillou S."/>
            <person name="Cros-Aarteil S."/>
            <person name="Calhoun S."/>
            <person name="Kuo A."/>
            <person name="Mondo S."/>
            <person name="Pangilinan J."/>
            <person name="Riley R."/>
            <person name="LaButti K."/>
            <person name="Andreopoulos B."/>
            <person name="Lipzen A."/>
            <person name="Chen C."/>
            <person name="Yanf M."/>
            <person name="Daum C."/>
            <person name="Ng V."/>
            <person name="Clum A."/>
            <person name="Steindorff A."/>
            <person name="Ohm R."/>
            <person name="Martin F."/>
            <person name="Silar P."/>
            <person name="Natvig D."/>
            <person name="Lalanne C."/>
            <person name="Gautier V."/>
            <person name="Ament-velasquez S.L."/>
            <person name="Kruys A."/>
            <person name="Hutchinson M.I."/>
            <person name="Powell A.J."/>
            <person name="Barry K."/>
            <person name="Miller A.N."/>
            <person name="Grigoriev I.V."/>
            <person name="Debuchy R."/>
            <person name="Gladieux P."/>
            <person name="Thoren M.H."/>
            <person name="Johannesson H."/>
        </authorList>
    </citation>
    <scope>NUCLEOTIDE SEQUENCE</scope>
    <source>
        <strain evidence="3">FGSC 1904</strain>
    </source>
</reference>
<dbReference type="PANTHER" id="PTHR37576">
    <property type="entry name" value="DEFECT AT LOW TEMPERATURE PROTEIN 1"/>
    <property type="match status" value="1"/>
</dbReference>
<protein>
    <submittedName>
        <fullName evidence="3">Uncharacterized protein</fullName>
    </submittedName>
</protein>